<feature type="domain" description="ABC3 transporter permease C-terminal" evidence="8">
    <location>
        <begin position="60"/>
        <end position="180"/>
    </location>
</feature>
<comment type="subcellular location">
    <subcellularLocation>
        <location evidence="1">Cell membrane</location>
        <topology evidence="1">Multi-pass membrane protein</topology>
    </subcellularLocation>
</comment>
<comment type="caution">
    <text evidence="9">The sequence shown here is derived from an EMBL/GenBank/DDBJ whole genome shotgun (WGS) entry which is preliminary data.</text>
</comment>
<feature type="transmembrane region" description="Helical" evidence="7">
    <location>
        <begin position="413"/>
        <end position="433"/>
    </location>
</feature>
<keyword evidence="3 7" id="KW-0812">Transmembrane</keyword>
<evidence type="ECO:0000256" key="5">
    <source>
        <dbReference type="ARBA" id="ARBA00023136"/>
    </source>
</evidence>
<evidence type="ECO:0000256" key="6">
    <source>
        <dbReference type="SAM" id="MobiDB-lite"/>
    </source>
</evidence>
<feature type="region of interest" description="Disordered" evidence="6">
    <location>
        <begin position="180"/>
        <end position="199"/>
    </location>
</feature>
<protein>
    <submittedName>
        <fullName evidence="9">ABC transporter permease</fullName>
    </submittedName>
</protein>
<keyword evidence="5 7" id="KW-0472">Membrane</keyword>
<organism evidence="9 10">
    <name type="scientific">Nonomuraea bangladeshensis</name>
    <dbReference type="NCBI Taxonomy" id="404385"/>
    <lineage>
        <taxon>Bacteria</taxon>
        <taxon>Bacillati</taxon>
        <taxon>Actinomycetota</taxon>
        <taxon>Actinomycetes</taxon>
        <taxon>Streptosporangiales</taxon>
        <taxon>Streptosporangiaceae</taxon>
        <taxon>Nonomuraea</taxon>
    </lineage>
</organism>
<dbReference type="Proteomes" id="UP001552427">
    <property type="component" value="Unassembled WGS sequence"/>
</dbReference>
<feature type="transmembrane region" description="Helical" evidence="7">
    <location>
        <begin position="150"/>
        <end position="170"/>
    </location>
</feature>
<keyword evidence="4 7" id="KW-1133">Transmembrane helix</keyword>
<dbReference type="Pfam" id="PF02687">
    <property type="entry name" value="FtsX"/>
    <property type="match status" value="2"/>
</dbReference>
<proteinExistence type="predicted"/>
<evidence type="ECO:0000256" key="2">
    <source>
        <dbReference type="ARBA" id="ARBA00022475"/>
    </source>
</evidence>
<dbReference type="RefSeq" id="WP_364447686.1">
    <property type="nucleotide sequence ID" value="NZ_JBFARM010000003.1"/>
</dbReference>
<feature type="transmembrane region" description="Helical" evidence="7">
    <location>
        <begin position="103"/>
        <end position="130"/>
    </location>
</feature>
<name>A0ABV3H0N7_9ACTN</name>
<feature type="transmembrane region" description="Helical" evidence="7">
    <location>
        <begin position="58"/>
        <end position="82"/>
    </location>
</feature>
<feature type="compositionally biased region" description="Basic residues" evidence="6">
    <location>
        <begin position="188"/>
        <end position="199"/>
    </location>
</feature>
<feature type="transmembrane region" description="Helical" evidence="7">
    <location>
        <begin position="287"/>
        <end position="304"/>
    </location>
</feature>
<feature type="transmembrane region" description="Helical" evidence="7">
    <location>
        <begin position="201"/>
        <end position="219"/>
    </location>
</feature>
<evidence type="ECO:0000313" key="9">
    <source>
        <dbReference type="EMBL" id="MEV4286084.1"/>
    </source>
</evidence>
<accession>A0ABV3H0N7</accession>
<feature type="transmembrane region" description="Helical" evidence="7">
    <location>
        <begin position="324"/>
        <end position="345"/>
    </location>
</feature>
<keyword evidence="2" id="KW-1003">Cell membrane</keyword>
<feature type="transmembrane region" description="Helical" evidence="7">
    <location>
        <begin position="377"/>
        <end position="401"/>
    </location>
</feature>
<evidence type="ECO:0000256" key="4">
    <source>
        <dbReference type="ARBA" id="ARBA00022989"/>
    </source>
</evidence>
<evidence type="ECO:0000256" key="7">
    <source>
        <dbReference type="SAM" id="Phobius"/>
    </source>
</evidence>
<feature type="transmembrane region" description="Helical" evidence="7">
    <location>
        <begin position="231"/>
        <end position="252"/>
    </location>
</feature>
<evidence type="ECO:0000259" key="8">
    <source>
        <dbReference type="Pfam" id="PF02687"/>
    </source>
</evidence>
<evidence type="ECO:0000256" key="1">
    <source>
        <dbReference type="ARBA" id="ARBA00004651"/>
    </source>
</evidence>
<dbReference type="InterPro" id="IPR003838">
    <property type="entry name" value="ABC3_permease_C"/>
</dbReference>
<gene>
    <name evidence="9" type="ORF">AB0K40_11330</name>
</gene>
<feature type="domain" description="ABC3 transporter permease C-terminal" evidence="8">
    <location>
        <begin position="327"/>
        <end position="442"/>
    </location>
</feature>
<keyword evidence="10" id="KW-1185">Reference proteome</keyword>
<evidence type="ECO:0000313" key="10">
    <source>
        <dbReference type="Proteomes" id="UP001552427"/>
    </source>
</evidence>
<reference evidence="9 10" key="1">
    <citation type="submission" date="2024-06" db="EMBL/GenBank/DDBJ databases">
        <title>The Natural Products Discovery Center: Release of the First 8490 Sequenced Strains for Exploring Actinobacteria Biosynthetic Diversity.</title>
        <authorList>
            <person name="Kalkreuter E."/>
            <person name="Kautsar S.A."/>
            <person name="Yang D."/>
            <person name="Bader C.D."/>
            <person name="Teijaro C.N."/>
            <person name="Fluegel L."/>
            <person name="Davis C.M."/>
            <person name="Simpson J.R."/>
            <person name="Lauterbach L."/>
            <person name="Steele A.D."/>
            <person name="Gui C."/>
            <person name="Meng S."/>
            <person name="Li G."/>
            <person name="Viehrig K."/>
            <person name="Ye F."/>
            <person name="Su P."/>
            <person name="Kiefer A.F."/>
            <person name="Nichols A."/>
            <person name="Cepeda A.J."/>
            <person name="Yan W."/>
            <person name="Fan B."/>
            <person name="Jiang Y."/>
            <person name="Adhikari A."/>
            <person name="Zheng C.-J."/>
            <person name="Schuster L."/>
            <person name="Cowan T.M."/>
            <person name="Smanski M.J."/>
            <person name="Chevrette M.G."/>
            <person name="De Carvalho L.P.S."/>
            <person name="Shen B."/>
        </authorList>
    </citation>
    <scope>NUCLEOTIDE SEQUENCE [LARGE SCALE GENOMIC DNA]</scope>
    <source>
        <strain evidence="9 10">NPDC049574</strain>
    </source>
</reference>
<dbReference type="EMBL" id="JBFARM010000003">
    <property type="protein sequence ID" value="MEV4286084.1"/>
    <property type="molecule type" value="Genomic_DNA"/>
</dbReference>
<evidence type="ECO:0000256" key="3">
    <source>
        <dbReference type="ARBA" id="ARBA00022692"/>
    </source>
</evidence>
<sequence length="443" mass="44321">MLKLAIRSFAHHRAGAVATGLVALVGMILVTAMTSLLGTGLAAGTAAADRAFLVQFPLIMGGWVIAIVLFAMVSTISVALGGRAGEIAGLRLIGASPHQVQRLLVIETAAVSAVAALPGLAGGHLAGWAVMRGIRSAGLTDPASVYAPGMLLPVLGVLVVLAASVLAAWIGSRALARRSPVADAAPPPRRRKGRRPGGRRRLAAVSMIVAGLGSSAAVLGMDPADVRTTAMTGPGCVLVAVGLCVLAPELVAAANATLRAFRGADGAASSHLAAINLSAAPDRVRPAVTFLTLFVGVAAGTLSMQGIENSAGTADGTGQVLASINYFVVALIAAFMGIALTNNLVASITRRRTEFAVMSLIGSTRAQTHRMLVGEMAAATAVSVAAGSGGAFLSVLPFALVKTGNPLLAAAPLPYALTILIGAGVTLGVSSLVGSRVIRTASP</sequence>